<organism evidence="1 2">
    <name type="scientific">Bacillus rugosus</name>
    <dbReference type="NCBI Taxonomy" id="2715209"/>
    <lineage>
        <taxon>Bacteria</taxon>
        <taxon>Bacillati</taxon>
        <taxon>Bacillota</taxon>
        <taxon>Bacilli</taxon>
        <taxon>Bacillales</taxon>
        <taxon>Bacillaceae</taxon>
        <taxon>Bacillus</taxon>
    </lineage>
</organism>
<gene>
    <name evidence="1" type="ORF">M0696_18090</name>
</gene>
<dbReference type="EMBL" id="CP096590">
    <property type="protein sequence ID" value="UPV78692.1"/>
    <property type="molecule type" value="Genomic_DNA"/>
</dbReference>
<accession>A0ACD3ZXG7</accession>
<name>A0ACD3ZXG7_9BACI</name>
<reference evidence="1" key="1">
    <citation type="submission" date="2022-04" db="EMBL/GenBank/DDBJ databases">
        <title>Complete genome of Bacillus.</title>
        <authorList>
            <person name="Kong X."/>
            <person name="Hou M."/>
        </authorList>
    </citation>
    <scope>NUCLEOTIDE SEQUENCE</scope>
    <source>
        <strain evidence="1">A78.1</strain>
    </source>
</reference>
<proteinExistence type="predicted"/>
<protein>
    <submittedName>
        <fullName evidence="1">DUF6270 domain-containing protein</fullName>
    </submittedName>
</protein>
<sequence length="677" mass="79618">MKIEIMNISANSKNDGWMIFGHADRIEEFEGLALKLKTNNIAFEQPIELNLPYSYMHEDGYFLCEVKFAQIIKTKKLSFSNNWELKVLNEDAQILISCPDSQYKLRIKRPDSLYFGTLSFVNNKLVITVQPEDIKLSIYSIEKGNSPEKFILKFGINGEKRKLFETKDLLFVLSRRPHGTLYQFHEEQIEIGKLAQVDDHFEVDLDLYNLPANIIVDDSNIWDFYIKLDNNYSESILISCLVDIDLPNFLDKLSALRNHSFHYVKLNKTGSNSLSLHTYRKDTNIAQLTSFEENDKHVKLYIKINTQLKSQCKVVFRKREKKGKGFEYYFSQEFSLLNNGDHFICDIDKENLLHFLRKDHASVWDVFILIDSKDYVYISCNENIETDYFNIADGYKVKFFKNGGNRLSAYILFDSHKEADTLNIAVLGTCFSRNAFNSSAFFNPDYKKFYKCCYTQFHSSVISLMSDPVDVDFNQFNDVKESDRSWVETDFKKDFFEKLKEAKPDYIIIDLYCDASKPVIRTQENNYVTCNYFIEASKFLSNWSDVHIINHHENHKYFELWKENVGKFLDKLRTIIPEDKIILNKGRFTETYYGLDGKLKTFDDIPMIRRNNYFWDKLDNHFLSIAPSAKVIDLTDTKFIGDERYPYGLSYSHYESGYYKEFLNRLLKITSEDQIKN</sequence>
<evidence type="ECO:0000313" key="1">
    <source>
        <dbReference type="EMBL" id="UPV78692.1"/>
    </source>
</evidence>
<keyword evidence="2" id="KW-1185">Reference proteome</keyword>
<dbReference type="Proteomes" id="UP000830837">
    <property type="component" value="Chromosome"/>
</dbReference>
<evidence type="ECO:0000313" key="2">
    <source>
        <dbReference type="Proteomes" id="UP000830837"/>
    </source>
</evidence>